<gene>
    <name evidence="3" type="ORF">TVAG_319020</name>
</gene>
<dbReference type="RefSeq" id="XP_001317770.1">
    <property type="nucleotide sequence ID" value="XM_001317735.1"/>
</dbReference>
<dbReference type="KEGG" id="tva:4763413"/>
<accession>A2EP80</accession>
<organism evidence="3 4">
    <name type="scientific">Trichomonas vaginalis (strain ATCC PRA-98 / G3)</name>
    <dbReference type="NCBI Taxonomy" id="412133"/>
    <lineage>
        <taxon>Eukaryota</taxon>
        <taxon>Metamonada</taxon>
        <taxon>Parabasalia</taxon>
        <taxon>Trichomonadida</taxon>
        <taxon>Trichomonadidae</taxon>
        <taxon>Trichomonas</taxon>
    </lineage>
</organism>
<dbReference type="SMR" id="A2EP80"/>
<keyword evidence="1" id="KW-1133">Transmembrane helix</keyword>
<evidence type="ECO:0000313" key="3">
    <source>
        <dbReference type="EMBL" id="EAY05547.1"/>
    </source>
</evidence>
<evidence type="ECO:0000256" key="2">
    <source>
        <dbReference type="SAM" id="SignalP"/>
    </source>
</evidence>
<dbReference type="InParanoid" id="A2EP80"/>
<evidence type="ECO:0000256" key="1">
    <source>
        <dbReference type="SAM" id="Phobius"/>
    </source>
</evidence>
<dbReference type="Proteomes" id="UP000001542">
    <property type="component" value="Unassembled WGS sequence"/>
</dbReference>
<dbReference type="VEuPathDB" id="TrichDB:TVAG_319020"/>
<name>A2EP80_TRIV3</name>
<sequence length="92" mass="9935">MLFALLVALLGFANSISNEAAEQPNQAFNQQKLRIDSGLFAKARSALGKTSKKYAGAAAGVTLGFFVILIIIYCIFCRPKKQTEQLAPLNEA</sequence>
<keyword evidence="4" id="KW-1185">Reference proteome</keyword>
<dbReference type="VEuPathDB" id="TrichDB:TVAGG3_0178440"/>
<protein>
    <submittedName>
        <fullName evidence="3">Uncharacterized protein</fullName>
    </submittedName>
</protein>
<feature type="chain" id="PRO_5012745423" evidence="2">
    <location>
        <begin position="16"/>
        <end position="92"/>
    </location>
</feature>
<proteinExistence type="predicted"/>
<feature type="transmembrane region" description="Helical" evidence="1">
    <location>
        <begin position="54"/>
        <end position="76"/>
    </location>
</feature>
<dbReference type="AlphaFoldDB" id="A2EP80"/>
<keyword evidence="2" id="KW-0732">Signal</keyword>
<dbReference type="EMBL" id="DS113446">
    <property type="protein sequence ID" value="EAY05547.1"/>
    <property type="molecule type" value="Genomic_DNA"/>
</dbReference>
<keyword evidence="1" id="KW-0472">Membrane</keyword>
<reference evidence="3" key="1">
    <citation type="submission" date="2006-10" db="EMBL/GenBank/DDBJ databases">
        <authorList>
            <person name="Amadeo P."/>
            <person name="Zhao Q."/>
            <person name="Wortman J."/>
            <person name="Fraser-Liggett C."/>
            <person name="Carlton J."/>
        </authorList>
    </citation>
    <scope>NUCLEOTIDE SEQUENCE</scope>
    <source>
        <strain evidence="3">G3</strain>
    </source>
</reference>
<keyword evidence="1" id="KW-0812">Transmembrane</keyword>
<feature type="signal peptide" evidence="2">
    <location>
        <begin position="1"/>
        <end position="15"/>
    </location>
</feature>
<evidence type="ECO:0000313" key="4">
    <source>
        <dbReference type="Proteomes" id="UP000001542"/>
    </source>
</evidence>
<reference evidence="3" key="2">
    <citation type="journal article" date="2007" name="Science">
        <title>Draft genome sequence of the sexually transmitted pathogen Trichomonas vaginalis.</title>
        <authorList>
            <person name="Carlton J.M."/>
            <person name="Hirt R.P."/>
            <person name="Silva J.C."/>
            <person name="Delcher A.L."/>
            <person name="Schatz M."/>
            <person name="Zhao Q."/>
            <person name="Wortman J.R."/>
            <person name="Bidwell S.L."/>
            <person name="Alsmark U.C.M."/>
            <person name="Besteiro S."/>
            <person name="Sicheritz-Ponten T."/>
            <person name="Noel C.J."/>
            <person name="Dacks J.B."/>
            <person name="Foster P.G."/>
            <person name="Simillion C."/>
            <person name="Van de Peer Y."/>
            <person name="Miranda-Saavedra D."/>
            <person name="Barton G.J."/>
            <person name="Westrop G.D."/>
            <person name="Mueller S."/>
            <person name="Dessi D."/>
            <person name="Fiori P.L."/>
            <person name="Ren Q."/>
            <person name="Paulsen I."/>
            <person name="Zhang H."/>
            <person name="Bastida-Corcuera F.D."/>
            <person name="Simoes-Barbosa A."/>
            <person name="Brown M.T."/>
            <person name="Hayes R.D."/>
            <person name="Mukherjee M."/>
            <person name="Okumura C.Y."/>
            <person name="Schneider R."/>
            <person name="Smith A.J."/>
            <person name="Vanacova S."/>
            <person name="Villalvazo M."/>
            <person name="Haas B.J."/>
            <person name="Pertea M."/>
            <person name="Feldblyum T.V."/>
            <person name="Utterback T.R."/>
            <person name="Shu C.L."/>
            <person name="Osoegawa K."/>
            <person name="de Jong P.J."/>
            <person name="Hrdy I."/>
            <person name="Horvathova L."/>
            <person name="Zubacova Z."/>
            <person name="Dolezal P."/>
            <person name="Malik S.B."/>
            <person name="Logsdon J.M. Jr."/>
            <person name="Henze K."/>
            <person name="Gupta A."/>
            <person name="Wang C.C."/>
            <person name="Dunne R.L."/>
            <person name="Upcroft J.A."/>
            <person name="Upcroft P."/>
            <person name="White O."/>
            <person name="Salzberg S.L."/>
            <person name="Tang P."/>
            <person name="Chiu C.-H."/>
            <person name="Lee Y.-S."/>
            <person name="Embley T.M."/>
            <person name="Coombs G.H."/>
            <person name="Mottram J.C."/>
            <person name="Tachezy J."/>
            <person name="Fraser-Liggett C.M."/>
            <person name="Johnson P.J."/>
        </authorList>
    </citation>
    <scope>NUCLEOTIDE SEQUENCE [LARGE SCALE GENOMIC DNA]</scope>
    <source>
        <strain evidence="3">G3</strain>
    </source>
</reference>